<sequence>MSQNHIRRKIPVNRRIKPPNPSPSTHRLHTGVVVRRSSNKQSKLVKRCNSEPTLLTAGISIAGSGAGNEYQCINSPGDGCRLSRSRMSTDVFSSSPELLPDSPEKKSVQDYNKEAKVVIKVMVEGSVGPIRTLVKLGSSIDETIKLVMNKYNAERRSPRLDQDDMTSFELHHSYFSLQCLDKSNMIGDIGSRSFYMRKSVNNEGDMCSRTSLGAEIVVAEEDQTPTSCSNIFLPCFIQEELIKMIKGSSKIRRFLGCFGG</sequence>
<dbReference type="InterPro" id="IPR040358">
    <property type="entry name" value="At4g22758-like"/>
</dbReference>
<protein>
    <recommendedName>
        <fullName evidence="2">DUF7054 domain-containing protein</fullName>
    </recommendedName>
</protein>
<name>A0A5N6MLX2_9ASTR</name>
<dbReference type="Proteomes" id="UP000326396">
    <property type="component" value="Linkage Group LG5"/>
</dbReference>
<feature type="region of interest" description="Disordered" evidence="1">
    <location>
        <begin position="1"/>
        <end position="29"/>
    </location>
</feature>
<gene>
    <name evidence="3" type="ORF">E3N88_30474</name>
</gene>
<comment type="caution">
    <text evidence="3">The sequence shown here is derived from an EMBL/GenBank/DDBJ whole genome shotgun (WGS) entry which is preliminary data.</text>
</comment>
<evidence type="ECO:0000256" key="1">
    <source>
        <dbReference type="SAM" id="MobiDB-lite"/>
    </source>
</evidence>
<organism evidence="3 4">
    <name type="scientific">Mikania micrantha</name>
    <name type="common">bitter vine</name>
    <dbReference type="NCBI Taxonomy" id="192012"/>
    <lineage>
        <taxon>Eukaryota</taxon>
        <taxon>Viridiplantae</taxon>
        <taxon>Streptophyta</taxon>
        <taxon>Embryophyta</taxon>
        <taxon>Tracheophyta</taxon>
        <taxon>Spermatophyta</taxon>
        <taxon>Magnoliopsida</taxon>
        <taxon>eudicotyledons</taxon>
        <taxon>Gunneridae</taxon>
        <taxon>Pentapetalae</taxon>
        <taxon>asterids</taxon>
        <taxon>campanulids</taxon>
        <taxon>Asterales</taxon>
        <taxon>Asteraceae</taxon>
        <taxon>Asteroideae</taxon>
        <taxon>Heliantheae alliance</taxon>
        <taxon>Eupatorieae</taxon>
        <taxon>Mikania</taxon>
    </lineage>
</organism>
<dbReference type="EMBL" id="SZYD01000015">
    <property type="protein sequence ID" value="KAD3641250.1"/>
    <property type="molecule type" value="Genomic_DNA"/>
</dbReference>
<dbReference type="PANTHER" id="PTHR33270">
    <property type="entry name" value="BNAC05G50380D PROTEIN"/>
    <property type="match status" value="1"/>
</dbReference>
<keyword evidence="4" id="KW-1185">Reference proteome</keyword>
<feature type="domain" description="DUF7054" evidence="2">
    <location>
        <begin position="113"/>
        <end position="197"/>
    </location>
</feature>
<proteinExistence type="predicted"/>
<evidence type="ECO:0000313" key="4">
    <source>
        <dbReference type="Proteomes" id="UP000326396"/>
    </source>
</evidence>
<reference evidence="3 4" key="1">
    <citation type="submission" date="2019-05" db="EMBL/GenBank/DDBJ databases">
        <title>Mikania micrantha, genome provides insights into the molecular mechanism of rapid growth.</title>
        <authorList>
            <person name="Liu B."/>
        </authorList>
    </citation>
    <scope>NUCLEOTIDE SEQUENCE [LARGE SCALE GENOMIC DNA]</scope>
    <source>
        <strain evidence="3">NLD-2019</strain>
        <tissue evidence="3">Leaf</tissue>
    </source>
</reference>
<accession>A0A5N6MLX2</accession>
<dbReference type="Pfam" id="PF23156">
    <property type="entry name" value="DUF7054"/>
    <property type="match status" value="1"/>
</dbReference>
<evidence type="ECO:0000313" key="3">
    <source>
        <dbReference type="EMBL" id="KAD3641250.1"/>
    </source>
</evidence>
<dbReference type="InterPro" id="IPR055482">
    <property type="entry name" value="DUF7054"/>
</dbReference>
<dbReference type="AlphaFoldDB" id="A0A5N6MLX2"/>
<feature type="compositionally biased region" description="Basic residues" evidence="1">
    <location>
        <begin position="1"/>
        <end position="17"/>
    </location>
</feature>
<dbReference type="OrthoDB" id="1885101at2759"/>
<evidence type="ECO:0000259" key="2">
    <source>
        <dbReference type="Pfam" id="PF23156"/>
    </source>
</evidence>
<dbReference type="PANTHER" id="PTHR33270:SF53">
    <property type="match status" value="1"/>
</dbReference>